<feature type="compositionally biased region" description="Polar residues" evidence="1">
    <location>
        <begin position="72"/>
        <end position="83"/>
    </location>
</feature>
<feature type="non-terminal residue" evidence="2">
    <location>
        <position position="248"/>
    </location>
</feature>
<reference evidence="2 3" key="1">
    <citation type="submission" date="2015-09" db="EMBL/GenBank/DDBJ databases">
        <title>Draft genome of the parasitic nematode Teladorsagia circumcincta isolate WARC Sus (inbred).</title>
        <authorList>
            <person name="Mitreva M."/>
        </authorList>
    </citation>
    <scope>NUCLEOTIDE SEQUENCE [LARGE SCALE GENOMIC DNA]</scope>
    <source>
        <strain evidence="2 3">S</strain>
    </source>
</reference>
<gene>
    <name evidence="2" type="ORF">TELCIR_17945</name>
</gene>
<proteinExistence type="predicted"/>
<dbReference type="EMBL" id="KZ355212">
    <property type="protein sequence ID" value="PIO60557.1"/>
    <property type="molecule type" value="Genomic_DNA"/>
</dbReference>
<evidence type="ECO:0000256" key="1">
    <source>
        <dbReference type="SAM" id="MobiDB-lite"/>
    </source>
</evidence>
<organism evidence="2 3">
    <name type="scientific">Teladorsagia circumcincta</name>
    <name type="common">Brown stomach worm</name>
    <name type="synonym">Ostertagia circumcincta</name>
    <dbReference type="NCBI Taxonomy" id="45464"/>
    <lineage>
        <taxon>Eukaryota</taxon>
        <taxon>Metazoa</taxon>
        <taxon>Ecdysozoa</taxon>
        <taxon>Nematoda</taxon>
        <taxon>Chromadorea</taxon>
        <taxon>Rhabditida</taxon>
        <taxon>Rhabditina</taxon>
        <taxon>Rhabditomorpha</taxon>
        <taxon>Strongyloidea</taxon>
        <taxon>Trichostrongylidae</taxon>
        <taxon>Teladorsagia</taxon>
    </lineage>
</organism>
<dbReference type="AlphaFoldDB" id="A0A2G9TRJ2"/>
<evidence type="ECO:0000313" key="2">
    <source>
        <dbReference type="EMBL" id="PIO60557.1"/>
    </source>
</evidence>
<keyword evidence="3" id="KW-1185">Reference proteome</keyword>
<dbReference type="OrthoDB" id="5875848at2759"/>
<name>A0A2G9TRJ2_TELCI</name>
<dbReference type="Proteomes" id="UP000230423">
    <property type="component" value="Unassembled WGS sequence"/>
</dbReference>
<feature type="non-terminal residue" evidence="2">
    <location>
        <position position="1"/>
    </location>
</feature>
<evidence type="ECO:0000313" key="3">
    <source>
        <dbReference type="Proteomes" id="UP000230423"/>
    </source>
</evidence>
<accession>A0A2G9TRJ2</accession>
<feature type="compositionally biased region" description="Basic and acidic residues" evidence="1">
    <location>
        <begin position="168"/>
        <end position="177"/>
    </location>
</feature>
<feature type="compositionally biased region" description="Basic and acidic residues" evidence="1">
    <location>
        <begin position="84"/>
        <end position="105"/>
    </location>
</feature>
<protein>
    <submittedName>
        <fullName evidence="2">Uncharacterized protein</fullName>
    </submittedName>
</protein>
<feature type="region of interest" description="Disordered" evidence="1">
    <location>
        <begin position="48"/>
        <end position="202"/>
    </location>
</feature>
<sequence>SSCQDTVARCEAAEECRWHLGELRVRCAPNTCRRTDCAADRRLNQAGAPVGHRGVTRPGTSGEYPDTRRTDYGQTRQSWSRNESGSHREGYRAGSWKEKEARKGDWSGGAGDGQEQVHLSRTGWQDEGEAESYQRGSAKGRESVSAGRHGSSKWTTSATPIWPSTRRKTTEYTEGRRREKPRTTLSPMPTEPPPPWETTTTQPPTTTGTLIGRDGAHHGVNVSLKTNWYVKDYRVWKTENAKHLWLLL</sequence>